<dbReference type="InterPro" id="IPR025944">
    <property type="entry name" value="Sigma_54_int_dom_CS"/>
</dbReference>
<dbReference type="Proteomes" id="UP000518878">
    <property type="component" value="Unassembled WGS sequence"/>
</dbReference>
<keyword evidence="6" id="KW-0597">Phosphoprotein</keyword>
<evidence type="ECO:0000256" key="3">
    <source>
        <dbReference type="ARBA" id="ARBA00023015"/>
    </source>
</evidence>
<dbReference type="GO" id="GO:0043565">
    <property type="term" value="F:sequence-specific DNA binding"/>
    <property type="evidence" value="ECO:0007669"/>
    <property type="project" value="InterPro"/>
</dbReference>
<keyword evidence="1" id="KW-0547">Nucleotide-binding</keyword>
<dbReference type="PROSITE" id="PS50045">
    <property type="entry name" value="SIGMA54_INTERACT_4"/>
    <property type="match status" value="1"/>
</dbReference>
<dbReference type="Pfam" id="PF25601">
    <property type="entry name" value="AAA_lid_14"/>
    <property type="match status" value="1"/>
</dbReference>
<dbReference type="InterPro" id="IPR003593">
    <property type="entry name" value="AAA+_ATPase"/>
</dbReference>
<comment type="caution">
    <text evidence="9">The sequence shown here is derived from an EMBL/GenBank/DDBJ whole genome shotgun (WGS) entry which is preliminary data.</text>
</comment>
<dbReference type="GO" id="GO:0000160">
    <property type="term" value="P:phosphorelay signal transduction system"/>
    <property type="evidence" value="ECO:0007669"/>
    <property type="project" value="InterPro"/>
</dbReference>
<proteinExistence type="predicted"/>
<keyword evidence="2" id="KW-0067">ATP-binding</keyword>
<dbReference type="PROSITE" id="PS50110">
    <property type="entry name" value="RESPONSE_REGULATORY"/>
    <property type="match status" value="1"/>
</dbReference>
<evidence type="ECO:0000259" key="8">
    <source>
        <dbReference type="PROSITE" id="PS50110"/>
    </source>
</evidence>
<evidence type="ECO:0000256" key="2">
    <source>
        <dbReference type="ARBA" id="ARBA00022840"/>
    </source>
</evidence>
<dbReference type="SUPFAM" id="SSF46689">
    <property type="entry name" value="Homeodomain-like"/>
    <property type="match status" value="1"/>
</dbReference>
<dbReference type="GO" id="GO:0005524">
    <property type="term" value="F:ATP binding"/>
    <property type="evidence" value="ECO:0007669"/>
    <property type="project" value="UniProtKB-KW"/>
</dbReference>
<dbReference type="Gene3D" id="1.10.8.60">
    <property type="match status" value="1"/>
</dbReference>
<dbReference type="PROSITE" id="PS00688">
    <property type="entry name" value="SIGMA54_INTERACT_3"/>
    <property type="match status" value="1"/>
</dbReference>
<dbReference type="EMBL" id="JAAQTL010000001">
    <property type="protein sequence ID" value="NID16453.1"/>
    <property type="molecule type" value="Genomic_DNA"/>
</dbReference>
<dbReference type="InterPro" id="IPR009057">
    <property type="entry name" value="Homeodomain-like_sf"/>
</dbReference>
<dbReference type="InterPro" id="IPR027417">
    <property type="entry name" value="P-loop_NTPase"/>
</dbReference>
<dbReference type="PANTHER" id="PTHR32071">
    <property type="entry name" value="TRANSCRIPTIONAL REGULATORY PROTEIN"/>
    <property type="match status" value="1"/>
</dbReference>
<evidence type="ECO:0000313" key="9">
    <source>
        <dbReference type="EMBL" id="NID16453.1"/>
    </source>
</evidence>
<evidence type="ECO:0000313" key="10">
    <source>
        <dbReference type="Proteomes" id="UP000518878"/>
    </source>
</evidence>
<dbReference type="AlphaFoldDB" id="A0A7X5QW21"/>
<dbReference type="Pfam" id="PF02954">
    <property type="entry name" value="HTH_8"/>
    <property type="match status" value="1"/>
</dbReference>
<dbReference type="GO" id="GO:0006355">
    <property type="term" value="P:regulation of DNA-templated transcription"/>
    <property type="evidence" value="ECO:0007669"/>
    <property type="project" value="InterPro"/>
</dbReference>
<dbReference type="PROSITE" id="PS00676">
    <property type="entry name" value="SIGMA54_INTERACT_2"/>
    <property type="match status" value="1"/>
</dbReference>
<evidence type="ECO:0000256" key="6">
    <source>
        <dbReference type="PROSITE-ProRule" id="PRU00169"/>
    </source>
</evidence>
<feature type="modified residue" description="4-aspartylphosphate" evidence="6">
    <location>
        <position position="59"/>
    </location>
</feature>
<evidence type="ECO:0000259" key="7">
    <source>
        <dbReference type="PROSITE" id="PS50045"/>
    </source>
</evidence>
<evidence type="ECO:0000256" key="5">
    <source>
        <dbReference type="ARBA" id="ARBA00023163"/>
    </source>
</evidence>
<organism evidence="9 10">
    <name type="scientific">Luteibacter yeojuensis</name>
    <dbReference type="NCBI Taxonomy" id="345309"/>
    <lineage>
        <taxon>Bacteria</taxon>
        <taxon>Pseudomonadati</taxon>
        <taxon>Pseudomonadota</taxon>
        <taxon>Gammaproteobacteria</taxon>
        <taxon>Lysobacterales</taxon>
        <taxon>Rhodanobacteraceae</taxon>
        <taxon>Luteibacter</taxon>
    </lineage>
</organism>
<dbReference type="InterPro" id="IPR011006">
    <property type="entry name" value="CheY-like_superfamily"/>
</dbReference>
<feature type="domain" description="Response regulatory" evidence="8">
    <location>
        <begin position="10"/>
        <end position="129"/>
    </location>
</feature>
<dbReference type="Gene3D" id="1.10.10.60">
    <property type="entry name" value="Homeodomain-like"/>
    <property type="match status" value="1"/>
</dbReference>
<dbReference type="SUPFAM" id="SSF52172">
    <property type="entry name" value="CheY-like"/>
    <property type="match status" value="1"/>
</dbReference>
<dbReference type="InterPro" id="IPR002197">
    <property type="entry name" value="HTH_Fis"/>
</dbReference>
<dbReference type="Pfam" id="PF00072">
    <property type="entry name" value="Response_reg"/>
    <property type="match status" value="1"/>
</dbReference>
<dbReference type="SUPFAM" id="SSF52540">
    <property type="entry name" value="P-loop containing nucleoside triphosphate hydrolases"/>
    <property type="match status" value="1"/>
</dbReference>
<dbReference type="Gene3D" id="3.40.50.300">
    <property type="entry name" value="P-loop containing nucleotide triphosphate hydrolases"/>
    <property type="match status" value="1"/>
</dbReference>
<dbReference type="FunFam" id="3.40.50.300:FF:000006">
    <property type="entry name" value="DNA-binding transcriptional regulator NtrC"/>
    <property type="match status" value="1"/>
</dbReference>
<keyword evidence="10" id="KW-1185">Reference proteome</keyword>
<reference evidence="9 10" key="1">
    <citation type="journal article" date="2006" name="Int. J. Syst. Evol. Microbiol.">
        <title>Dyella yeojuensis sp. nov., isolated from greenhouse soil in Korea.</title>
        <authorList>
            <person name="Kim B.Y."/>
            <person name="Weon H.Y."/>
            <person name="Lee K.H."/>
            <person name="Seok S.J."/>
            <person name="Kwon S.W."/>
            <person name="Go S.J."/>
            <person name="Stackebrandt E."/>
        </authorList>
    </citation>
    <scope>NUCLEOTIDE SEQUENCE [LARGE SCALE GENOMIC DNA]</scope>
    <source>
        <strain evidence="9 10">DSM 17673</strain>
    </source>
</reference>
<keyword evidence="3" id="KW-0805">Transcription regulation</keyword>
<evidence type="ECO:0000256" key="4">
    <source>
        <dbReference type="ARBA" id="ARBA00023125"/>
    </source>
</evidence>
<name>A0A7X5QW21_9GAMM</name>
<dbReference type="Pfam" id="PF00158">
    <property type="entry name" value="Sigma54_activat"/>
    <property type="match status" value="1"/>
</dbReference>
<dbReference type="SMART" id="SM00448">
    <property type="entry name" value="REC"/>
    <property type="match status" value="1"/>
</dbReference>
<dbReference type="InterPro" id="IPR025943">
    <property type="entry name" value="Sigma_54_int_dom_ATP-bd_2"/>
</dbReference>
<dbReference type="InterPro" id="IPR058031">
    <property type="entry name" value="AAA_lid_NorR"/>
</dbReference>
<sequence length="458" mass="51040">MSRSHEAVAPVLVVDDHPDVRLALRILLHSEGIPSVDVGSAAAALDAVARIEFSCAVLDLNYASDTTSGLEGLDLVARLREEAPDMPIVAMTAWGSIDIAVRAMRLGAADFIEKPWNNAHLIHAVRGQIALRQMADENRRLRAEAALSRQGADMLRIGESSAMRRVLELIQRIASGDANVLVLGENGTGKSLVAREIHALSPRADNPVIRIDMGTLPESRFAEEMFGEDKPVPRPGRFELAHGGSLILEEVGNIHPLQQVKLLRVVEEGELERCGSMRTRRVDVRVISTSNADLDAAIRNDRFRRDLLYRLNAMQVRLPPLRERQEDIVPLARHFLLRECRRRGRGAMLFTPSAERALRGYDWPGNVRELEHAIERAVLLAGRDDIDADALSLQRRRDEPVVIDSLTLPEAEELLIRQAIERYDHNLQRAADALGISRQALYRRLEKRRARGGVESVG</sequence>
<gene>
    <name evidence="9" type="ORF">HBF32_13365</name>
</gene>
<evidence type="ECO:0000256" key="1">
    <source>
        <dbReference type="ARBA" id="ARBA00022741"/>
    </source>
</evidence>
<feature type="domain" description="Sigma-54 factor interaction" evidence="7">
    <location>
        <begin position="156"/>
        <end position="379"/>
    </location>
</feature>
<dbReference type="RefSeq" id="WP_166700088.1">
    <property type="nucleotide sequence ID" value="NZ_JAAQTL010000001.1"/>
</dbReference>
<dbReference type="CDD" id="cd00009">
    <property type="entry name" value="AAA"/>
    <property type="match status" value="1"/>
</dbReference>
<keyword evidence="4" id="KW-0238">DNA-binding</keyword>
<dbReference type="PRINTS" id="PR01590">
    <property type="entry name" value="HTHFIS"/>
</dbReference>
<accession>A0A7X5QW21</accession>
<dbReference type="InterPro" id="IPR002078">
    <property type="entry name" value="Sigma_54_int"/>
</dbReference>
<protein>
    <submittedName>
        <fullName evidence="9">Sigma-54-dependent Fis family transcriptional regulator</fullName>
    </submittedName>
</protein>
<keyword evidence="5" id="KW-0804">Transcription</keyword>
<dbReference type="SMART" id="SM00382">
    <property type="entry name" value="AAA"/>
    <property type="match status" value="1"/>
</dbReference>
<dbReference type="InterPro" id="IPR001789">
    <property type="entry name" value="Sig_transdc_resp-reg_receiver"/>
</dbReference>
<dbReference type="Gene3D" id="3.40.50.2300">
    <property type="match status" value="1"/>
</dbReference>